<reference evidence="2 3" key="1">
    <citation type="submission" date="2014-04" db="EMBL/GenBank/DDBJ databases">
        <authorList>
            <consortium name="DOE Joint Genome Institute"/>
            <person name="Kuo A."/>
            <person name="Kohler A."/>
            <person name="Costa M.D."/>
            <person name="Nagy L.G."/>
            <person name="Floudas D."/>
            <person name="Copeland A."/>
            <person name="Barry K.W."/>
            <person name="Cichocki N."/>
            <person name="Veneault-Fourrey C."/>
            <person name="LaButti K."/>
            <person name="Lindquist E.A."/>
            <person name="Lipzen A."/>
            <person name="Lundell T."/>
            <person name="Morin E."/>
            <person name="Murat C."/>
            <person name="Sun H."/>
            <person name="Tunlid A."/>
            <person name="Henrissat B."/>
            <person name="Grigoriev I.V."/>
            <person name="Hibbett D.S."/>
            <person name="Martin F."/>
            <person name="Nordberg H.P."/>
            <person name="Cantor M.N."/>
            <person name="Hua S.X."/>
        </authorList>
    </citation>
    <scope>NUCLEOTIDE SEQUENCE [LARGE SCALE GENOMIC DNA]</scope>
    <source>
        <strain evidence="2 3">Marx 270</strain>
    </source>
</reference>
<dbReference type="EMBL" id="KN832336">
    <property type="protein sequence ID" value="KIN92850.1"/>
    <property type="molecule type" value="Genomic_DNA"/>
</dbReference>
<dbReference type="InParanoid" id="A0A0C3NAB9"/>
<reference evidence="3" key="2">
    <citation type="submission" date="2015-01" db="EMBL/GenBank/DDBJ databases">
        <title>Evolutionary Origins and Diversification of the Mycorrhizal Mutualists.</title>
        <authorList>
            <consortium name="DOE Joint Genome Institute"/>
            <consortium name="Mycorrhizal Genomics Consortium"/>
            <person name="Kohler A."/>
            <person name="Kuo A."/>
            <person name="Nagy L.G."/>
            <person name="Floudas D."/>
            <person name="Copeland A."/>
            <person name="Barry K.W."/>
            <person name="Cichocki N."/>
            <person name="Veneault-Fourrey C."/>
            <person name="LaButti K."/>
            <person name="Lindquist E.A."/>
            <person name="Lipzen A."/>
            <person name="Lundell T."/>
            <person name="Morin E."/>
            <person name="Murat C."/>
            <person name="Riley R."/>
            <person name="Ohm R."/>
            <person name="Sun H."/>
            <person name="Tunlid A."/>
            <person name="Henrissat B."/>
            <person name="Grigoriev I.V."/>
            <person name="Hibbett D.S."/>
            <person name="Martin F."/>
        </authorList>
    </citation>
    <scope>NUCLEOTIDE SEQUENCE [LARGE SCALE GENOMIC DNA]</scope>
    <source>
        <strain evidence="3">Marx 270</strain>
    </source>
</reference>
<feature type="compositionally biased region" description="Polar residues" evidence="1">
    <location>
        <begin position="48"/>
        <end position="63"/>
    </location>
</feature>
<protein>
    <submittedName>
        <fullName evidence="2">Uncharacterized protein</fullName>
    </submittedName>
</protein>
<evidence type="ECO:0000313" key="2">
    <source>
        <dbReference type="EMBL" id="KIN92850.1"/>
    </source>
</evidence>
<name>A0A0C3NAB9_PISTI</name>
<proteinExistence type="predicted"/>
<feature type="region of interest" description="Disordered" evidence="1">
    <location>
        <begin position="34"/>
        <end position="63"/>
    </location>
</feature>
<keyword evidence="3" id="KW-1185">Reference proteome</keyword>
<dbReference type="AlphaFoldDB" id="A0A0C3NAB9"/>
<evidence type="ECO:0000256" key="1">
    <source>
        <dbReference type="SAM" id="MobiDB-lite"/>
    </source>
</evidence>
<organism evidence="2 3">
    <name type="scientific">Pisolithus tinctorius Marx 270</name>
    <dbReference type="NCBI Taxonomy" id="870435"/>
    <lineage>
        <taxon>Eukaryota</taxon>
        <taxon>Fungi</taxon>
        <taxon>Dikarya</taxon>
        <taxon>Basidiomycota</taxon>
        <taxon>Agaricomycotina</taxon>
        <taxon>Agaricomycetes</taxon>
        <taxon>Agaricomycetidae</taxon>
        <taxon>Boletales</taxon>
        <taxon>Sclerodermatineae</taxon>
        <taxon>Pisolithaceae</taxon>
        <taxon>Pisolithus</taxon>
    </lineage>
</organism>
<dbReference type="HOGENOM" id="CLU_2886774_0_0_1"/>
<evidence type="ECO:0000313" key="3">
    <source>
        <dbReference type="Proteomes" id="UP000054217"/>
    </source>
</evidence>
<dbReference type="Proteomes" id="UP000054217">
    <property type="component" value="Unassembled WGS sequence"/>
</dbReference>
<accession>A0A0C3NAB9</accession>
<sequence>MSPRLLRPGLTHIHFVSPLIIRDDESIWQTCTTHSSSSSLRCLDESPTRTSAGNELSSRQAVG</sequence>
<gene>
    <name evidence="2" type="ORF">M404DRAFT_672219</name>
</gene>